<sequence length="292" mass="33509">MNREDRKKRGDKEGFFRGIYERFLYGKKKGELSLSESNPLSPKDVWRVIVGITPLVLMVVIIRCVVFSPFKIPSGSMIPTLLVGDHIVVSKFSYGLSRYSFFFGSKIEYFKGRKVQMYKPKRGDVIVFAYPANTSIDFVKRCVGLPGDEIQVKDGYLYVNGKKADLRKVKEKYSEHDGQEYISGDVYEETIPGDEKSPENKHLILMQNQFGSVEADNTPVYKVPVGHYFMMGDNRHGSSDSRFMDALGFVPEDMLIGPALFVFFSGDEGFGTLQPWTWPMHIRYWHLLDRVY</sequence>
<dbReference type="NCBIfam" id="TIGR02227">
    <property type="entry name" value="sigpep_I_bact"/>
    <property type="match status" value="1"/>
</dbReference>
<comment type="subcellular location">
    <subcellularLocation>
        <location evidence="7">Membrane</location>
        <topology evidence="7">Single-pass type II membrane protein</topology>
    </subcellularLocation>
</comment>
<evidence type="ECO:0000313" key="10">
    <source>
        <dbReference type="Proteomes" id="UP001320209"/>
    </source>
</evidence>
<dbReference type="EMBL" id="AP025225">
    <property type="protein sequence ID" value="BDB95927.1"/>
    <property type="molecule type" value="Genomic_DNA"/>
</dbReference>
<dbReference type="Proteomes" id="UP001320209">
    <property type="component" value="Chromosome"/>
</dbReference>
<dbReference type="PROSITE" id="PS00501">
    <property type="entry name" value="SPASE_I_1"/>
    <property type="match status" value="1"/>
</dbReference>
<keyword evidence="6 7" id="KW-0378">Hydrolase</keyword>
<dbReference type="PANTHER" id="PTHR43390">
    <property type="entry name" value="SIGNAL PEPTIDASE I"/>
    <property type="match status" value="1"/>
</dbReference>
<dbReference type="InterPro" id="IPR000223">
    <property type="entry name" value="Pept_S26A_signal_pept_1"/>
</dbReference>
<dbReference type="InterPro" id="IPR019533">
    <property type="entry name" value="Peptidase_S26"/>
</dbReference>
<keyword evidence="10" id="KW-1185">Reference proteome</keyword>
<dbReference type="InterPro" id="IPR036286">
    <property type="entry name" value="LexA/Signal_pep-like_sf"/>
</dbReference>
<dbReference type="PANTHER" id="PTHR43390:SF1">
    <property type="entry name" value="CHLOROPLAST PROCESSING PEPTIDASE"/>
    <property type="match status" value="1"/>
</dbReference>
<protein>
    <recommendedName>
        <fullName evidence="4 7">Signal peptidase I</fullName>
        <ecNumber evidence="3 7">3.4.21.89</ecNumber>
    </recommendedName>
</protein>
<keyword evidence="7" id="KW-0472">Membrane</keyword>
<feature type="transmembrane region" description="Helical" evidence="7">
    <location>
        <begin position="45"/>
        <end position="70"/>
    </location>
</feature>
<evidence type="ECO:0000256" key="4">
    <source>
        <dbReference type="ARBA" id="ARBA00019232"/>
    </source>
</evidence>
<evidence type="ECO:0000256" key="1">
    <source>
        <dbReference type="ARBA" id="ARBA00000677"/>
    </source>
</evidence>
<evidence type="ECO:0000256" key="7">
    <source>
        <dbReference type="RuleBase" id="RU362042"/>
    </source>
</evidence>
<name>A0ABN6L6X4_9PROT</name>
<keyword evidence="7" id="KW-0812">Transmembrane</keyword>
<gene>
    <name evidence="9" type="ORF">HYD_0600</name>
</gene>
<dbReference type="Gene3D" id="2.10.109.10">
    <property type="entry name" value="Umud Fragment, subunit A"/>
    <property type="match status" value="1"/>
</dbReference>
<accession>A0ABN6L6X4</accession>
<dbReference type="InterPro" id="IPR019758">
    <property type="entry name" value="Pept_S26A_signal_pept_1_CS"/>
</dbReference>
<dbReference type="EC" id="3.4.21.89" evidence="3 7"/>
<feature type="domain" description="Peptidase S26" evidence="8">
    <location>
        <begin position="47"/>
        <end position="264"/>
    </location>
</feature>
<evidence type="ECO:0000256" key="3">
    <source>
        <dbReference type="ARBA" id="ARBA00013208"/>
    </source>
</evidence>
<dbReference type="InterPro" id="IPR019756">
    <property type="entry name" value="Pept_S26A_signal_pept_1_Ser-AS"/>
</dbReference>
<dbReference type="SUPFAM" id="SSF51306">
    <property type="entry name" value="LexA/Signal peptidase"/>
    <property type="match status" value="1"/>
</dbReference>
<evidence type="ECO:0000313" key="9">
    <source>
        <dbReference type="EMBL" id="BDB95927.1"/>
    </source>
</evidence>
<dbReference type="PRINTS" id="PR00727">
    <property type="entry name" value="LEADERPTASE"/>
</dbReference>
<evidence type="ECO:0000259" key="8">
    <source>
        <dbReference type="Pfam" id="PF10502"/>
    </source>
</evidence>
<organism evidence="9 10">
    <name type="scientific">Candidatus Hydrogenosomobacter endosymbioticus</name>
    <dbReference type="NCBI Taxonomy" id="2558174"/>
    <lineage>
        <taxon>Bacteria</taxon>
        <taxon>Pseudomonadati</taxon>
        <taxon>Pseudomonadota</taxon>
        <taxon>Alphaproteobacteria</taxon>
        <taxon>Holosporales</taxon>
        <taxon>Holosporaceae</taxon>
        <taxon>Candidatus Hydrogenosomobacter</taxon>
    </lineage>
</organism>
<reference evidence="9" key="1">
    <citation type="submission" date="2021-10" db="EMBL/GenBank/DDBJ databases">
        <title>Genome Sequence of The Candidatus Hydrogeosomobacter endosymbioticus, an Intracellular Bacterial Symbiont of the Anaerobic Ciliate GW7.</title>
        <authorList>
            <person name="Shiohama Y."/>
            <person name="Shinzato N."/>
        </authorList>
    </citation>
    <scope>NUCLEOTIDE SEQUENCE [LARGE SCALE GENOMIC DNA]</scope>
    <source>
        <strain evidence="9">200920</strain>
    </source>
</reference>
<comment type="catalytic activity">
    <reaction evidence="1 7">
        <text>Cleavage of hydrophobic, N-terminal signal or leader sequences from secreted and periplasmic proteins.</text>
        <dbReference type="EC" id="3.4.21.89"/>
    </reaction>
</comment>
<dbReference type="Pfam" id="PF10502">
    <property type="entry name" value="Peptidase_S26"/>
    <property type="match status" value="1"/>
</dbReference>
<dbReference type="RefSeq" id="WP_236865173.1">
    <property type="nucleotide sequence ID" value="NZ_AP025225.1"/>
</dbReference>
<evidence type="ECO:0000256" key="2">
    <source>
        <dbReference type="ARBA" id="ARBA00009370"/>
    </source>
</evidence>
<comment type="similarity">
    <text evidence="2 7">Belongs to the peptidase S26 family.</text>
</comment>
<evidence type="ECO:0000256" key="6">
    <source>
        <dbReference type="ARBA" id="ARBA00022801"/>
    </source>
</evidence>
<evidence type="ECO:0000256" key="5">
    <source>
        <dbReference type="ARBA" id="ARBA00022670"/>
    </source>
</evidence>
<keyword evidence="5 7" id="KW-0645">Protease</keyword>
<keyword evidence="7" id="KW-1133">Transmembrane helix</keyword>
<dbReference type="CDD" id="cd06530">
    <property type="entry name" value="S26_SPase_I"/>
    <property type="match status" value="1"/>
</dbReference>
<dbReference type="PROSITE" id="PS00761">
    <property type="entry name" value="SPASE_I_3"/>
    <property type="match status" value="1"/>
</dbReference>
<proteinExistence type="inferred from homology"/>